<dbReference type="InterPro" id="IPR013325">
    <property type="entry name" value="RNA_pol_sigma_r2"/>
</dbReference>
<keyword evidence="4 6" id="KW-0238">DNA-binding</keyword>
<dbReference type="Pfam" id="PF04542">
    <property type="entry name" value="Sigma70_r2"/>
    <property type="match status" value="1"/>
</dbReference>
<keyword evidence="2 6" id="KW-0805">Transcription regulation</keyword>
<evidence type="ECO:0000256" key="1">
    <source>
        <dbReference type="ARBA" id="ARBA00010641"/>
    </source>
</evidence>
<organism evidence="9 10">
    <name type="scientific">Flavobacterium stagni</name>
    <dbReference type="NCBI Taxonomy" id="2506421"/>
    <lineage>
        <taxon>Bacteria</taxon>
        <taxon>Pseudomonadati</taxon>
        <taxon>Bacteroidota</taxon>
        <taxon>Flavobacteriia</taxon>
        <taxon>Flavobacteriales</taxon>
        <taxon>Flavobacteriaceae</taxon>
        <taxon>Flavobacterium</taxon>
    </lineage>
</organism>
<dbReference type="OrthoDB" id="1027298at2"/>
<evidence type="ECO:0000259" key="7">
    <source>
        <dbReference type="Pfam" id="PF04542"/>
    </source>
</evidence>
<dbReference type="GO" id="GO:0006352">
    <property type="term" value="P:DNA-templated transcription initiation"/>
    <property type="evidence" value="ECO:0007669"/>
    <property type="project" value="InterPro"/>
</dbReference>
<proteinExistence type="inferred from homology"/>
<dbReference type="Gene3D" id="1.10.10.10">
    <property type="entry name" value="Winged helix-like DNA-binding domain superfamily/Winged helix DNA-binding domain"/>
    <property type="match status" value="1"/>
</dbReference>
<dbReference type="CDD" id="cd06171">
    <property type="entry name" value="Sigma70_r4"/>
    <property type="match status" value="1"/>
</dbReference>
<evidence type="ECO:0000256" key="5">
    <source>
        <dbReference type="ARBA" id="ARBA00023163"/>
    </source>
</evidence>
<dbReference type="EMBL" id="SBKN01000003">
    <property type="protein sequence ID" value="RXR22946.1"/>
    <property type="molecule type" value="Genomic_DNA"/>
</dbReference>
<evidence type="ECO:0000256" key="4">
    <source>
        <dbReference type="ARBA" id="ARBA00023125"/>
    </source>
</evidence>
<dbReference type="PANTHER" id="PTHR43133:SF8">
    <property type="entry name" value="RNA POLYMERASE SIGMA FACTOR HI_1459-RELATED"/>
    <property type="match status" value="1"/>
</dbReference>
<dbReference type="InterPro" id="IPR036388">
    <property type="entry name" value="WH-like_DNA-bd_sf"/>
</dbReference>
<dbReference type="AlphaFoldDB" id="A0A4Q1K942"/>
<dbReference type="InterPro" id="IPR013249">
    <property type="entry name" value="RNA_pol_sigma70_r4_t2"/>
</dbReference>
<sequence>MKSNSMLLEELYGHYGTMVYNLALNYVQNVEDAEEITQDVFLAVFDNLKNFQEQSSHKTWIYRIAINKSLDFIKHKNSKKRWFIFGAKADNEAVFARVSDFNHPGVLLEQEEAVKQIFEVINSLPENQKTAFLLAKLDGLSNPEIAAVMETTISAVESLLFRAKGTLKQKLEKNN</sequence>
<dbReference type="SUPFAM" id="SSF88946">
    <property type="entry name" value="Sigma2 domain of RNA polymerase sigma factors"/>
    <property type="match status" value="1"/>
</dbReference>
<dbReference type="GO" id="GO:0003677">
    <property type="term" value="F:DNA binding"/>
    <property type="evidence" value="ECO:0007669"/>
    <property type="project" value="UniProtKB-KW"/>
</dbReference>
<keyword evidence="5 6" id="KW-0804">Transcription</keyword>
<accession>A0A4Q1K942</accession>
<evidence type="ECO:0000256" key="2">
    <source>
        <dbReference type="ARBA" id="ARBA00023015"/>
    </source>
</evidence>
<dbReference type="InterPro" id="IPR013324">
    <property type="entry name" value="RNA_pol_sigma_r3/r4-like"/>
</dbReference>
<feature type="domain" description="RNA polymerase sigma factor 70 region 4 type 2" evidence="8">
    <location>
        <begin position="117"/>
        <end position="166"/>
    </location>
</feature>
<dbReference type="InterPro" id="IPR039425">
    <property type="entry name" value="RNA_pol_sigma-70-like"/>
</dbReference>
<feature type="domain" description="RNA polymerase sigma-70 region 2" evidence="7">
    <location>
        <begin position="11"/>
        <end position="77"/>
    </location>
</feature>
<dbReference type="Gene3D" id="1.10.1740.10">
    <property type="match status" value="1"/>
</dbReference>
<protein>
    <recommendedName>
        <fullName evidence="6">RNA polymerase sigma factor</fullName>
    </recommendedName>
</protein>
<comment type="caution">
    <text evidence="9">The sequence shown here is derived from an EMBL/GenBank/DDBJ whole genome shotgun (WGS) entry which is preliminary data.</text>
</comment>
<evidence type="ECO:0000313" key="10">
    <source>
        <dbReference type="Proteomes" id="UP000289857"/>
    </source>
</evidence>
<dbReference type="Pfam" id="PF08281">
    <property type="entry name" value="Sigma70_r4_2"/>
    <property type="match status" value="1"/>
</dbReference>
<evidence type="ECO:0000259" key="8">
    <source>
        <dbReference type="Pfam" id="PF08281"/>
    </source>
</evidence>
<dbReference type="NCBIfam" id="TIGR02937">
    <property type="entry name" value="sigma70-ECF"/>
    <property type="match status" value="1"/>
</dbReference>
<dbReference type="PROSITE" id="PS01063">
    <property type="entry name" value="SIGMA70_ECF"/>
    <property type="match status" value="1"/>
</dbReference>
<dbReference type="GO" id="GO:0016987">
    <property type="term" value="F:sigma factor activity"/>
    <property type="evidence" value="ECO:0007669"/>
    <property type="project" value="UniProtKB-KW"/>
</dbReference>
<dbReference type="Proteomes" id="UP000289857">
    <property type="component" value="Unassembled WGS sequence"/>
</dbReference>
<dbReference type="InterPro" id="IPR000838">
    <property type="entry name" value="RNA_pol_sigma70_ECF_CS"/>
</dbReference>
<dbReference type="InterPro" id="IPR014284">
    <property type="entry name" value="RNA_pol_sigma-70_dom"/>
</dbReference>
<evidence type="ECO:0000256" key="3">
    <source>
        <dbReference type="ARBA" id="ARBA00023082"/>
    </source>
</evidence>
<dbReference type="RefSeq" id="WP_129461176.1">
    <property type="nucleotide sequence ID" value="NZ_SBKN01000003.1"/>
</dbReference>
<dbReference type="SUPFAM" id="SSF88659">
    <property type="entry name" value="Sigma3 and sigma4 domains of RNA polymerase sigma factors"/>
    <property type="match status" value="1"/>
</dbReference>
<comment type="similarity">
    <text evidence="1 6">Belongs to the sigma-70 factor family. ECF subfamily.</text>
</comment>
<keyword evidence="10" id="KW-1185">Reference proteome</keyword>
<gene>
    <name evidence="9" type="ORF">EQG61_06860</name>
</gene>
<dbReference type="InterPro" id="IPR007627">
    <property type="entry name" value="RNA_pol_sigma70_r2"/>
</dbReference>
<keyword evidence="3 6" id="KW-0731">Sigma factor</keyword>
<reference evidence="10" key="1">
    <citation type="submission" date="2019-01" db="EMBL/GenBank/DDBJ databases">
        <title>Cytophagaceae bacterium strain CAR-16.</title>
        <authorList>
            <person name="Chen W.-M."/>
        </authorList>
    </citation>
    <scope>NUCLEOTIDE SEQUENCE [LARGE SCALE GENOMIC DNA]</scope>
    <source>
        <strain evidence="10">WWJ-16</strain>
    </source>
</reference>
<name>A0A4Q1K942_9FLAO</name>
<evidence type="ECO:0000256" key="6">
    <source>
        <dbReference type="RuleBase" id="RU000716"/>
    </source>
</evidence>
<evidence type="ECO:0000313" key="9">
    <source>
        <dbReference type="EMBL" id="RXR22946.1"/>
    </source>
</evidence>
<dbReference type="PANTHER" id="PTHR43133">
    <property type="entry name" value="RNA POLYMERASE ECF-TYPE SIGMA FACTO"/>
    <property type="match status" value="1"/>
</dbReference>